<keyword evidence="3" id="KW-1185">Reference proteome</keyword>
<dbReference type="Proteomes" id="UP000185544">
    <property type="component" value="Chromosome"/>
</dbReference>
<name>A0A1L6MW70_9BACT</name>
<evidence type="ECO:0000256" key="1">
    <source>
        <dbReference type="SAM" id="MobiDB-lite"/>
    </source>
</evidence>
<gene>
    <name evidence="2" type="ORF">BCY86_03025</name>
</gene>
<organism evidence="2 3">
    <name type="scientific">Pajaroellobacter abortibovis</name>
    <dbReference type="NCBI Taxonomy" id="1882918"/>
    <lineage>
        <taxon>Bacteria</taxon>
        <taxon>Pseudomonadati</taxon>
        <taxon>Myxococcota</taxon>
        <taxon>Polyangia</taxon>
        <taxon>Polyangiales</taxon>
        <taxon>Polyangiaceae</taxon>
    </lineage>
</organism>
<dbReference type="KEGG" id="pabo:BCY86_03025"/>
<protein>
    <submittedName>
        <fullName evidence="2">Uncharacterized protein</fullName>
    </submittedName>
</protein>
<evidence type="ECO:0000313" key="2">
    <source>
        <dbReference type="EMBL" id="APR99761.1"/>
    </source>
</evidence>
<accession>A0A1L6MW70</accession>
<dbReference type="AlphaFoldDB" id="A0A1L6MW70"/>
<feature type="compositionally biased region" description="Basic and acidic residues" evidence="1">
    <location>
        <begin position="15"/>
        <end position="24"/>
    </location>
</feature>
<reference evidence="2 3" key="1">
    <citation type="submission" date="2016-08" db="EMBL/GenBank/DDBJ databases">
        <title>Identification and validation of antigenic proteins from Pajaroellobacter abortibovis using de-novo genome sequence assembly and reverse vaccinology.</title>
        <authorList>
            <person name="Welly B.T."/>
            <person name="Miller M.R."/>
            <person name="Stott J.L."/>
            <person name="Blanchard M.T."/>
            <person name="Islas-Trejo A.D."/>
            <person name="O'Rourke S.M."/>
            <person name="Young A.E."/>
            <person name="Medrano J.F."/>
            <person name="Van Eenennaam A.L."/>
        </authorList>
    </citation>
    <scope>NUCLEOTIDE SEQUENCE [LARGE SCALE GENOMIC DNA]</scope>
    <source>
        <strain evidence="2 3">BTF92-0548A/99-0131</strain>
    </source>
</reference>
<sequence length="83" mass="9609">MVGSISHKYTNPLGRFEETKGEGGERGIGQLLDEKCSPCVRITGKNKWIVLYFVNRTYFEKIGLMYMFPPSKIDNKKKRMISF</sequence>
<dbReference type="EMBL" id="CP016908">
    <property type="protein sequence ID" value="APR99761.1"/>
    <property type="molecule type" value="Genomic_DNA"/>
</dbReference>
<evidence type="ECO:0000313" key="3">
    <source>
        <dbReference type="Proteomes" id="UP000185544"/>
    </source>
</evidence>
<proteinExistence type="predicted"/>
<feature type="region of interest" description="Disordered" evidence="1">
    <location>
        <begin position="1"/>
        <end position="24"/>
    </location>
</feature>